<evidence type="ECO:0000313" key="3">
    <source>
        <dbReference type="Proteomes" id="UP000198793"/>
    </source>
</evidence>
<organism evidence="2 3">
    <name type="scientific">Aureimonas jatrophae</name>
    <dbReference type="NCBI Taxonomy" id="1166073"/>
    <lineage>
        <taxon>Bacteria</taxon>
        <taxon>Pseudomonadati</taxon>
        <taxon>Pseudomonadota</taxon>
        <taxon>Alphaproteobacteria</taxon>
        <taxon>Hyphomicrobiales</taxon>
        <taxon>Aurantimonadaceae</taxon>
        <taxon>Aureimonas</taxon>
    </lineage>
</organism>
<sequence length="69" mass="7665">MLSARTERFGYVSSHLRAPVRRPVTGDRSRPSARSMHGTGRLMMLDIESVNLASTLASSRFEASAPQRF</sequence>
<dbReference type="AlphaFoldDB" id="A0A1H0CFK2"/>
<accession>A0A1H0CFK2</accession>
<dbReference type="Proteomes" id="UP000198793">
    <property type="component" value="Unassembled WGS sequence"/>
</dbReference>
<protein>
    <submittedName>
        <fullName evidence="2">Uncharacterized protein</fullName>
    </submittedName>
</protein>
<reference evidence="2 3" key="1">
    <citation type="submission" date="2016-10" db="EMBL/GenBank/DDBJ databases">
        <authorList>
            <person name="de Groot N.N."/>
        </authorList>
    </citation>
    <scope>NUCLEOTIDE SEQUENCE [LARGE SCALE GENOMIC DNA]</scope>
    <source>
        <strain evidence="3">L7-484,KACC 16230,DSM 25025</strain>
    </source>
</reference>
<proteinExistence type="predicted"/>
<evidence type="ECO:0000313" key="2">
    <source>
        <dbReference type="EMBL" id="SDN56593.1"/>
    </source>
</evidence>
<gene>
    <name evidence="2" type="ORF">SAMN05192530_101284</name>
</gene>
<dbReference type="OrthoDB" id="7907278at2"/>
<name>A0A1H0CFK2_9HYPH</name>
<dbReference type="EMBL" id="FNIT01000001">
    <property type="protein sequence ID" value="SDN56593.1"/>
    <property type="molecule type" value="Genomic_DNA"/>
</dbReference>
<evidence type="ECO:0000256" key="1">
    <source>
        <dbReference type="SAM" id="MobiDB-lite"/>
    </source>
</evidence>
<dbReference type="RefSeq" id="WP_090667785.1">
    <property type="nucleotide sequence ID" value="NZ_FNIT01000001.1"/>
</dbReference>
<feature type="region of interest" description="Disordered" evidence="1">
    <location>
        <begin position="20"/>
        <end position="39"/>
    </location>
</feature>
<keyword evidence="3" id="KW-1185">Reference proteome</keyword>